<proteinExistence type="predicted"/>
<comment type="subcellular location">
    <subcellularLocation>
        <location evidence="2">Mitochondrion intermembrane space</location>
    </subcellularLocation>
    <subcellularLocation>
        <location evidence="1">Peroxisome matrix</location>
    </subcellularLocation>
</comment>
<feature type="compositionally biased region" description="Basic and acidic residues" evidence="12">
    <location>
        <begin position="127"/>
        <end position="136"/>
    </location>
</feature>
<feature type="compositionally biased region" description="Polar residues" evidence="12">
    <location>
        <begin position="1"/>
        <end position="31"/>
    </location>
</feature>
<comment type="caution">
    <text evidence="13">The sequence shown here is derived from an EMBL/GenBank/DDBJ whole genome shotgun (WGS) entry which is preliminary data.</text>
</comment>
<keyword evidence="14" id="KW-1185">Reference proteome</keyword>
<keyword evidence="3" id="KW-0813">Transport</keyword>
<dbReference type="PANTHER" id="PTHR21622:SF0">
    <property type="entry name" value="COILED-COIL-HELIX-COILED-COIL-HELIX DOMAIN CONTAINING 4"/>
    <property type="match status" value="1"/>
</dbReference>
<keyword evidence="6" id="KW-0811">Translocation</keyword>
<dbReference type="InterPro" id="IPR039289">
    <property type="entry name" value="CHCHD4"/>
</dbReference>
<keyword evidence="9" id="KW-1015">Disulfide bond</keyword>
<evidence type="ECO:0000256" key="6">
    <source>
        <dbReference type="ARBA" id="ARBA00023010"/>
    </source>
</evidence>
<dbReference type="EMBL" id="CAMGYJ010000006">
    <property type="protein sequence ID" value="CAI0432406.1"/>
    <property type="molecule type" value="Genomic_DNA"/>
</dbReference>
<keyword evidence="7" id="KW-0496">Mitochondrion</keyword>
<dbReference type="FunFam" id="1.10.287.2900:FF:000003">
    <property type="entry name" value="mitochondrial intermembrane space import and assembly protein 40"/>
    <property type="match status" value="1"/>
</dbReference>
<accession>A0AAV0LE33</accession>
<evidence type="ECO:0000256" key="11">
    <source>
        <dbReference type="ARBA" id="ARBA00067557"/>
    </source>
</evidence>
<dbReference type="Gene3D" id="1.10.287.2900">
    <property type="match status" value="1"/>
</dbReference>
<keyword evidence="5" id="KW-0560">Oxidoreductase</keyword>
<dbReference type="GO" id="GO:0005758">
    <property type="term" value="C:mitochondrial intermembrane space"/>
    <property type="evidence" value="ECO:0007669"/>
    <property type="project" value="UniProtKB-SubCell"/>
</dbReference>
<evidence type="ECO:0000313" key="13">
    <source>
        <dbReference type="EMBL" id="CAI0432406.1"/>
    </source>
</evidence>
<evidence type="ECO:0000256" key="10">
    <source>
        <dbReference type="ARBA" id="ARBA00023284"/>
    </source>
</evidence>
<feature type="compositionally biased region" description="Acidic residues" evidence="12">
    <location>
        <begin position="117"/>
        <end position="126"/>
    </location>
</feature>
<evidence type="ECO:0000256" key="3">
    <source>
        <dbReference type="ARBA" id="ARBA00022448"/>
    </source>
</evidence>
<evidence type="ECO:0000256" key="4">
    <source>
        <dbReference type="ARBA" id="ARBA00022927"/>
    </source>
</evidence>
<sequence length="157" mass="16892">MGQAQSEHSVASCSEETQVNPQGSSPATSMESLVAEAAAYGDSAAENESPDSKAEKALECPCISELRNGQCGTQFSDAFLCFLKSTAEEKGSVCVHPFVALQNCIKVNPGAFSKDVVEEEEEEEGEEVKKEEEPVKYRISPPSWARDKTPSSPKSKL</sequence>
<keyword evidence="10" id="KW-0676">Redox-active center</keyword>
<evidence type="ECO:0000256" key="1">
    <source>
        <dbReference type="ARBA" id="ARBA00004253"/>
    </source>
</evidence>
<dbReference type="GO" id="GO:0045041">
    <property type="term" value="P:protein import into mitochondrial intermembrane space"/>
    <property type="evidence" value="ECO:0007669"/>
    <property type="project" value="InterPro"/>
</dbReference>
<evidence type="ECO:0000256" key="7">
    <source>
        <dbReference type="ARBA" id="ARBA00023128"/>
    </source>
</evidence>
<evidence type="ECO:0000256" key="12">
    <source>
        <dbReference type="SAM" id="MobiDB-lite"/>
    </source>
</evidence>
<protein>
    <recommendedName>
        <fullName evidence="11">Mitochondrial intermembrane space import and assembly protein 40 homolog</fullName>
    </recommendedName>
</protein>
<organism evidence="13 14">
    <name type="scientific">Linum tenue</name>
    <dbReference type="NCBI Taxonomy" id="586396"/>
    <lineage>
        <taxon>Eukaryota</taxon>
        <taxon>Viridiplantae</taxon>
        <taxon>Streptophyta</taxon>
        <taxon>Embryophyta</taxon>
        <taxon>Tracheophyta</taxon>
        <taxon>Spermatophyta</taxon>
        <taxon>Magnoliopsida</taxon>
        <taxon>eudicotyledons</taxon>
        <taxon>Gunneridae</taxon>
        <taxon>Pentapetalae</taxon>
        <taxon>rosids</taxon>
        <taxon>fabids</taxon>
        <taxon>Malpighiales</taxon>
        <taxon>Linaceae</taxon>
        <taxon>Linum</taxon>
    </lineage>
</organism>
<gene>
    <name evidence="13" type="ORF">LITE_LOCUS23440</name>
</gene>
<keyword evidence="4" id="KW-0653">Protein transport</keyword>
<feature type="region of interest" description="Disordered" evidence="12">
    <location>
        <begin position="1"/>
        <end position="54"/>
    </location>
</feature>
<evidence type="ECO:0000256" key="2">
    <source>
        <dbReference type="ARBA" id="ARBA00004569"/>
    </source>
</evidence>
<reference evidence="13" key="1">
    <citation type="submission" date="2022-08" db="EMBL/GenBank/DDBJ databases">
        <authorList>
            <person name="Gutierrez-Valencia J."/>
        </authorList>
    </citation>
    <scope>NUCLEOTIDE SEQUENCE</scope>
</reference>
<name>A0AAV0LE33_9ROSI</name>
<keyword evidence="8" id="KW-0576">Peroxisome</keyword>
<evidence type="ECO:0000256" key="8">
    <source>
        <dbReference type="ARBA" id="ARBA00023140"/>
    </source>
</evidence>
<dbReference type="GO" id="GO:0015035">
    <property type="term" value="F:protein-disulfide reductase activity"/>
    <property type="evidence" value="ECO:0007669"/>
    <property type="project" value="InterPro"/>
</dbReference>
<dbReference type="AlphaFoldDB" id="A0AAV0LE33"/>
<feature type="compositionally biased region" description="Low complexity" evidence="12">
    <location>
        <begin position="35"/>
        <end position="47"/>
    </location>
</feature>
<dbReference type="PANTHER" id="PTHR21622">
    <property type="entry name" value="COILED-COIL-HELIX-COILED-COIL-HELIX DOMAIN CONTAINING 4"/>
    <property type="match status" value="1"/>
</dbReference>
<evidence type="ECO:0000256" key="5">
    <source>
        <dbReference type="ARBA" id="ARBA00023002"/>
    </source>
</evidence>
<evidence type="ECO:0000313" key="14">
    <source>
        <dbReference type="Proteomes" id="UP001154282"/>
    </source>
</evidence>
<evidence type="ECO:0000256" key="9">
    <source>
        <dbReference type="ARBA" id="ARBA00023157"/>
    </source>
</evidence>
<dbReference type="GO" id="GO:0005782">
    <property type="term" value="C:peroxisomal matrix"/>
    <property type="evidence" value="ECO:0007669"/>
    <property type="project" value="UniProtKB-SubCell"/>
</dbReference>
<feature type="region of interest" description="Disordered" evidence="12">
    <location>
        <begin position="116"/>
        <end position="157"/>
    </location>
</feature>
<dbReference type="Proteomes" id="UP001154282">
    <property type="component" value="Unassembled WGS sequence"/>
</dbReference>